<sequence>MASIESMIVFTHRGLEPSKPDFFPESSFEAFEDQLSRGFGIEFDPNFCKDGIVVWHDPTLERFSLGKDLRALHDLTVEELHGMKSWNTSHTAEGKIPTFDEVMDLIRKSESTTNALHFKGKYQTPDDLQTLIEHLKKNSDVLSRILIFDVKPETAKTLLEAFPEIALAPSVAHQHDVDRFNSVVAETLIETDEVVQMLKDGIFGKNPWVWLDEWDLTGENGGTKKLYTAEVFNKMRAAGAKIALVTPELHGTSPHLLGDEAHPDAPKGDTKTLFKRIKEIIDLNPDGICTDYPEEAKELN</sequence>
<accession>A0A1F5KBA9</accession>
<dbReference type="AlphaFoldDB" id="A0A1F5KBA9"/>
<reference evidence="2 3" key="1">
    <citation type="journal article" date="2016" name="Nat. Commun.">
        <title>Thousands of microbial genomes shed light on interconnected biogeochemical processes in an aquifer system.</title>
        <authorList>
            <person name="Anantharaman K."/>
            <person name="Brown C.T."/>
            <person name="Hug L.A."/>
            <person name="Sharon I."/>
            <person name="Castelle C.J."/>
            <person name="Probst A.J."/>
            <person name="Thomas B.C."/>
            <person name="Singh A."/>
            <person name="Wilkins M.J."/>
            <person name="Karaoz U."/>
            <person name="Brodie E.L."/>
            <person name="Williams K.H."/>
            <person name="Hubbard S.S."/>
            <person name="Banfield J.F."/>
        </authorList>
    </citation>
    <scope>NUCLEOTIDE SEQUENCE [LARGE SCALE GENOMIC DNA]</scope>
</reference>
<proteinExistence type="predicted"/>
<gene>
    <name evidence="2" type="ORF">A3F00_02870</name>
</gene>
<dbReference type="GO" id="GO:0006629">
    <property type="term" value="P:lipid metabolic process"/>
    <property type="evidence" value="ECO:0007669"/>
    <property type="project" value="InterPro"/>
</dbReference>
<dbReference type="GO" id="GO:0008081">
    <property type="term" value="F:phosphoric diester hydrolase activity"/>
    <property type="evidence" value="ECO:0007669"/>
    <property type="project" value="InterPro"/>
</dbReference>
<name>A0A1F5KBA9_9BACT</name>
<protein>
    <recommendedName>
        <fullName evidence="1">GP-PDE domain-containing protein</fullName>
    </recommendedName>
</protein>
<comment type="caution">
    <text evidence="2">The sequence shown here is derived from an EMBL/GenBank/DDBJ whole genome shotgun (WGS) entry which is preliminary data.</text>
</comment>
<dbReference type="InterPro" id="IPR017946">
    <property type="entry name" value="PLC-like_Pdiesterase_TIM-brl"/>
</dbReference>
<evidence type="ECO:0000313" key="2">
    <source>
        <dbReference type="EMBL" id="OGE38243.1"/>
    </source>
</evidence>
<organism evidence="2 3">
    <name type="scientific">Candidatus Daviesbacteria bacterium RIFCSPHIGHO2_12_FULL_37_11</name>
    <dbReference type="NCBI Taxonomy" id="1797777"/>
    <lineage>
        <taxon>Bacteria</taxon>
        <taxon>Candidatus Daviesiibacteriota</taxon>
    </lineage>
</organism>
<dbReference type="PANTHER" id="PTHR46211:SF1">
    <property type="entry name" value="GLYCEROPHOSPHODIESTER PHOSPHODIESTERASE, CYTOPLASMIC"/>
    <property type="match status" value="1"/>
</dbReference>
<dbReference type="PANTHER" id="PTHR46211">
    <property type="entry name" value="GLYCEROPHOSPHORYL DIESTER PHOSPHODIESTERASE"/>
    <property type="match status" value="1"/>
</dbReference>
<evidence type="ECO:0000259" key="1">
    <source>
        <dbReference type="Pfam" id="PF03009"/>
    </source>
</evidence>
<evidence type="ECO:0000313" key="3">
    <source>
        <dbReference type="Proteomes" id="UP000176527"/>
    </source>
</evidence>
<dbReference type="SUPFAM" id="SSF51695">
    <property type="entry name" value="PLC-like phosphodiesterases"/>
    <property type="match status" value="1"/>
</dbReference>
<dbReference type="Gene3D" id="3.20.20.190">
    <property type="entry name" value="Phosphatidylinositol (PI) phosphodiesterase"/>
    <property type="match status" value="1"/>
</dbReference>
<dbReference type="Proteomes" id="UP000176527">
    <property type="component" value="Unassembled WGS sequence"/>
</dbReference>
<feature type="domain" description="GP-PDE" evidence="1">
    <location>
        <begin position="12"/>
        <end position="294"/>
    </location>
</feature>
<dbReference type="Pfam" id="PF03009">
    <property type="entry name" value="GDPD"/>
    <property type="match status" value="1"/>
</dbReference>
<dbReference type="EMBL" id="MFDE01000025">
    <property type="protein sequence ID" value="OGE38243.1"/>
    <property type="molecule type" value="Genomic_DNA"/>
</dbReference>
<dbReference type="InterPro" id="IPR030395">
    <property type="entry name" value="GP_PDE_dom"/>
</dbReference>